<dbReference type="AlphaFoldDB" id="A0A5B9VUM4"/>
<dbReference type="RefSeq" id="WP_148590786.1">
    <property type="nucleotide sequence ID" value="NZ_CP042997.1"/>
</dbReference>
<dbReference type="EMBL" id="CP042997">
    <property type="protein sequence ID" value="QEH31958.1"/>
    <property type="molecule type" value="Genomic_DNA"/>
</dbReference>
<dbReference type="Proteomes" id="UP000324233">
    <property type="component" value="Chromosome"/>
</dbReference>
<dbReference type="NCBIfam" id="NF003818">
    <property type="entry name" value="PRK05409.1"/>
    <property type="match status" value="1"/>
</dbReference>
<gene>
    <name evidence="1" type="ORF">OJF2_04250</name>
</gene>
<protein>
    <recommendedName>
        <fullName evidence="3">Xylose isomerase-like TIM barrel</fullName>
    </recommendedName>
</protein>
<dbReference type="OrthoDB" id="9763101at2"/>
<dbReference type="InterPro" id="IPR007801">
    <property type="entry name" value="MbnB/TglH/ChrH"/>
</dbReference>
<name>A0A5B9VUM4_9BACT</name>
<proteinExistence type="predicted"/>
<dbReference type="PANTHER" id="PTHR42194">
    <property type="entry name" value="UPF0276 PROTEIN HI_1600"/>
    <property type="match status" value="1"/>
</dbReference>
<sequence>MNRERTRSPIEALPSLGVGLGFREPYRADVLLHREQVDFLEITADHYMDAPAAKLRELELLAGHFTLIPHGLSLSLGSAEGLDPDYRDTLLGLVRSLDPPWWSEHVAFTRAGGIELGHLAPLPFSNGALDVLSANIAEVQALIDVPLILENITYDFRVPGAELDEADFLAELAGRTGCGLLLDVTNLYTNSMNHGGDPRAFIDRLPPDRIVQLHFVGGHDEGGGRLIDSHSAPTPSAVWDLMDYVLERAPVRGLILERDEDLPPFAELLGELDRARAIAGRHGRWPCPSSSAS</sequence>
<dbReference type="Pfam" id="PF05114">
    <property type="entry name" value="MbnB_TglH_ChrH"/>
    <property type="match status" value="1"/>
</dbReference>
<dbReference type="Gene3D" id="3.20.20.150">
    <property type="entry name" value="Divalent-metal-dependent TIM barrel enzymes"/>
    <property type="match status" value="1"/>
</dbReference>
<evidence type="ECO:0000313" key="2">
    <source>
        <dbReference type="Proteomes" id="UP000324233"/>
    </source>
</evidence>
<dbReference type="KEGG" id="agv:OJF2_04250"/>
<keyword evidence="2" id="KW-1185">Reference proteome</keyword>
<evidence type="ECO:0000313" key="1">
    <source>
        <dbReference type="EMBL" id="QEH31958.1"/>
    </source>
</evidence>
<reference evidence="1 2" key="1">
    <citation type="submission" date="2019-08" db="EMBL/GenBank/DDBJ databases">
        <title>Deep-cultivation of Planctomycetes and their phenomic and genomic characterization uncovers novel biology.</title>
        <authorList>
            <person name="Wiegand S."/>
            <person name="Jogler M."/>
            <person name="Boedeker C."/>
            <person name="Pinto D."/>
            <person name="Vollmers J."/>
            <person name="Rivas-Marin E."/>
            <person name="Kohn T."/>
            <person name="Peeters S.H."/>
            <person name="Heuer A."/>
            <person name="Rast P."/>
            <person name="Oberbeckmann S."/>
            <person name="Bunk B."/>
            <person name="Jeske O."/>
            <person name="Meyerdierks A."/>
            <person name="Storesund J.E."/>
            <person name="Kallscheuer N."/>
            <person name="Luecker S."/>
            <person name="Lage O.M."/>
            <person name="Pohl T."/>
            <person name="Merkel B.J."/>
            <person name="Hornburger P."/>
            <person name="Mueller R.-W."/>
            <person name="Bruemmer F."/>
            <person name="Labrenz M."/>
            <person name="Spormann A.M."/>
            <person name="Op den Camp H."/>
            <person name="Overmann J."/>
            <person name="Amann R."/>
            <person name="Jetten M.S.M."/>
            <person name="Mascher T."/>
            <person name="Medema M.H."/>
            <person name="Devos D.P."/>
            <person name="Kaster A.-K."/>
            <person name="Ovreas L."/>
            <person name="Rohde M."/>
            <person name="Galperin M.Y."/>
            <person name="Jogler C."/>
        </authorList>
    </citation>
    <scope>NUCLEOTIDE SEQUENCE [LARGE SCALE GENOMIC DNA]</scope>
    <source>
        <strain evidence="1 2">OJF2</strain>
    </source>
</reference>
<dbReference type="InterPro" id="IPR036237">
    <property type="entry name" value="Xyl_isomerase-like_sf"/>
</dbReference>
<accession>A0A5B9VUM4</accession>
<dbReference type="SUPFAM" id="SSF51658">
    <property type="entry name" value="Xylose isomerase-like"/>
    <property type="match status" value="1"/>
</dbReference>
<evidence type="ECO:0008006" key="3">
    <source>
        <dbReference type="Google" id="ProtNLM"/>
    </source>
</evidence>
<dbReference type="PANTHER" id="PTHR42194:SF1">
    <property type="entry name" value="UPF0276 PROTEIN HI_1600"/>
    <property type="match status" value="1"/>
</dbReference>
<organism evidence="1 2">
    <name type="scientific">Aquisphaera giovannonii</name>
    <dbReference type="NCBI Taxonomy" id="406548"/>
    <lineage>
        <taxon>Bacteria</taxon>
        <taxon>Pseudomonadati</taxon>
        <taxon>Planctomycetota</taxon>
        <taxon>Planctomycetia</taxon>
        <taxon>Isosphaerales</taxon>
        <taxon>Isosphaeraceae</taxon>
        <taxon>Aquisphaera</taxon>
    </lineage>
</organism>